<gene>
    <name evidence="1" type="ORF">H735_10315</name>
</gene>
<reference evidence="1 2" key="1">
    <citation type="submission" date="2014-07" db="EMBL/GenBank/DDBJ databases">
        <title>Unique and conserved regions in Vibrio harveyi and related species in comparison with the shrimp pathogen Vibrio harveyi CAIM 1792.</title>
        <authorList>
            <person name="Espinoza-Valles I."/>
            <person name="Vora G."/>
            <person name="Leekitcharoenphon P."/>
            <person name="Ussery D."/>
            <person name="Hoj L."/>
            <person name="Gomez-Gil B."/>
        </authorList>
    </citation>
    <scope>NUCLEOTIDE SEQUENCE [LARGE SCALE GENOMIC DNA]</scope>
    <source>
        <strain evidence="2">CAIM 1854 / LMG 25443</strain>
    </source>
</reference>
<sequence length="163" mass="18547">MNLKHQRAFNRGVMLARFLEAYGNAYEGSNLTLQGEIPVFVSAPTLPMSTYTAKGYLSEAKINFHDFDNELLASSIQKLEELGLTTEYEEGNINNGKNEPVVIHEWSSWNFRFGLGRHTYAEWLSLHQADVDCCFTNLGCEAAFWNESECGFHADLTLRWPDD</sequence>
<evidence type="ECO:0000313" key="1">
    <source>
        <dbReference type="EMBL" id="KIF53308.1"/>
    </source>
</evidence>
<protein>
    <submittedName>
        <fullName evidence="1">Uncharacterized protein</fullName>
    </submittedName>
</protein>
<proteinExistence type="predicted"/>
<dbReference type="PATRIC" id="fig|1229493.5.peg.1150"/>
<evidence type="ECO:0000313" key="2">
    <source>
        <dbReference type="Proteomes" id="UP000031586"/>
    </source>
</evidence>
<dbReference type="Proteomes" id="UP000031586">
    <property type="component" value="Unassembled WGS sequence"/>
</dbReference>
<comment type="caution">
    <text evidence="1">The sequence shown here is derived from an EMBL/GenBank/DDBJ whole genome shotgun (WGS) entry which is preliminary data.</text>
</comment>
<organism evidence="1 2">
    <name type="scientific">Vibrio owensii CAIM 1854 = LMG 25443</name>
    <dbReference type="NCBI Taxonomy" id="1229493"/>
    <lineage>
        <taxon>Bacteria</taxon>
        <taxon>Pseudomonadati</taxon>
        <taxon>Pseudomonadota</taxon>
        <taxon>Gammaproteobacteria</taxon>
        <taxon>Vibrionales</taxon>
        <taxon>Vibrionaceae</taxon>
        <taxon>Vibrio</taxon>
    </lineage>
</organism>
<accession>A0A0C1VTT0</accession>
<name>A0A0C1VTT0_9VIBR</name>
<dbReference type="AlphaFoldDB" id="A0A0C1VTT0"/>
<dbReference type="RefSeq" id="WP_020194504.1">
    <property type="nucleotide sequence ID" value="NZ_BAOH01000005.1"/>
</dbReference>
<dbReference type="EMBL" id="JPRD01000015">
    <property type="protein sequence ID" value="KIF53308.1"/>
    <property type="molecule type" value="Genomic_DNA"/>
</dbReference>